<name>A0A1M7PZD1_9BACT</name>
<dbReference type="RefSeq" id="WP_073096128.1">
    <property type="nucleotide sequence ID" value="NZ_FRCY01000012.1"/>
</dbReference>
<proteinExistence type="predicted"/>
<accession>A0A1M7PZD1</accession>
<reference evidence="1 2" key="1">
    <citation type="submission" date="2016-11" db="EMBL/GenBank/DDBJ databases">
        <authorList>
            <person name="Jaros S."/>
            <person name="Januszkiewicz K."/>
            <person name="Wedrychowicz H."/>
        </authorList>
    </citation>
    <scope>NUCLEOTIDE SEQUENCE [LARGE SCALE GENOMIC DNA]</scope>
    <source>
        <strain evidence="1 2">CGMCC 1.6102</strain>
    </source>
</reference>
<evidence type="ECO:0000313" key="1">
    <source>
        <dbReference type="EMBL" id="SHN23057.1"/>
    </source>
</evidence>
<dbReference type="AlphaFoldDB" id="A0A1M7PZD1"/>
<dbReference type="EMBL" id="FRCY01000012">
    <property type="protein sequence ID" value="SHN23057.1"/>
    <property type="molecule type" value="Genomic_DNA"/>
</dbReference>
<dbReference type="Proteomes" id="UP000184513">
    <property type="component" value="Unassembled WGS sequence"/>
</dbReference>
<organism evidence="1 2">
    <name type="scientific">Cyclobacterium lianum</name>
    <dbReference type="NCBI Taxonomy" id="388280"/>
    <lineage>
        <taxon>Bacteria</taxon>
        <taxon>Pseudomonadati</taxon>
        <taxon>Bacteroidota</taxon>
        <taxon>Cytophagia</taxon>
        <taxon>Cytophagales</taxon>
        <taxon>Cyclobacteriaceae</taxon>
        <taxon>Cyclobacterium</taxon>
    </lineage>
</organism>
<gene>
    <name evidence="1" type="ORF">SAMN04488057_11254</name>
</gene>
<dbReference type="Pfam" id="PF21845">
    <property type="entry name" value="DUF6904"/>
    <property type="match status" value="1"/>
</dbReference>
<dbReference type="InterPro" id="IPR054199">
    <property type="entry name" value="DUF6904"/>
</dbReference>
<evidence type="ECO:0000313" key="2">
    <source>
        <dbReference type="Proteomes" id="UP000184513"/>
    </source>
</evidence>
<protein>
    <submittedName>
        <fullName evidence="1">Uncharacterized protein</fullName>
    </submittedName>
</protein>
<sequence length="195" mass="23019">MLYIIPTKRGIGIELWGAYGDLNNFYEVIGKFWNDEKASEKLGFENRDKLISNFSFEIRKAKDNSRLKRENNHLYPFEEGKYLGTQFSWVHFLFSISALKYNMQFYETNKFDISVILQIEFWLEKAMNSYDETGARNLIPFINDGLHGANEYIYQCMRTTNLEYFLLGGGKKAFRKLPELLKRGIFYTEESMLLS</sequence>
<keyword evidence="2" id="KW-1185">Reference proteome</keyword>
<dbReference type="OrthoDB" id="1122716at2"/>